<evidence type="ECO:0000256" key="3">
    <source>
        <dbReference type="ARBA" id="ARBA00012438"/>
    </source>
</evidence>
<dbReference type="Gene3D" id="3.30.565.10">
    <property type="entry name" value="Histidine kinase-like ATPase, C-terminal domain"/>
    <property type="match status" value="1"/>
</dbReference>
<evidence type="ECO:0000256" key="1">
    <source>
        <dbReference type="ARBA" id="ARBA00000085"/>
    </source>
</evidence>
<dbReference type="InterPro" id="IPR036890">
    <property type="entry name" value="HATPase_C_sf"/>
</dbReference>
<dbReference type="CDD" id="cd00082">
    <property type="entry name" value="HisKA"/>
    <property type="match status" value="1"/>
</dbReference>
<dbReference type="InterPro" id="IPR011006">
    <property type="entry name" value="CheY-like_superfamily"/>
</dbReference>
<evidence type="ECO:0000256" key="7">
    <source>
        <dbReference type="ARBA" id="ARBA00023012"/>
    </source>
</evidence>
<evidence type="ECO:0000259" key="13">
    <source>
        <dbReference type="PROSITE" id="PS50110"/>
    </source>
</evidence>
<proteinExistence type="inferred from homology"/>
<keyword evidence="11" id="KW-0812">Transmembrane</keyword>
<keyword evidence="11" id="KW-1133">Transmembrane helix</keyword>
<evidence type="ECO:0000259" key="12">
    <source>
        <dbReference type="PROSITE" id="PS50109"/>
    </source>
</evidence>
<evidence type="ECO:0000256" key="10">
    <source>
        <dbReference type="PROSITE-ProRule" id="PRU00169"/>
    </source>
</evidence>
<protein>
    <recommendedName>
        <fullName evidence="9">Circadian input-output histidine kinase CikA</fullName>
        <ecNumber evidence="3">2.7.13.3</ecNumber>
    </recommendedName>
    <alternativeName>
        <fullName evidence="4">Stage 0 sporulation protein A homolog</fullName>
    </alternativeName>
</protein>
<keyword evidence="6 14" id="KW-0808">Transferase</keyword>
<evidence type="ECO:0000256" key="5">
    <source>
        <dbReference type="ARBA" id="ARBA00022553"/>
    </source>
</evidence>
<comment type="similarity">
    <text evidence="2">In the N-terminal section; belongs to the phytochrome family.</text>
</comment>
<dbReference type="Pfam" id="PF00512">
    <property type="entry name" value="HisKA"/>
    <property type="match status" value="1"/>
</dbReference>
<sequence length="931" mass="104046">MRRFVLELKKQMTRLWPVAVLLVIMCTRTIPAYAAEEQPVRIRVPFPEAEGFTMTDENGTRSGLVVDYLYEIAKYTGWSYEFIETDANDMTGEFIAGKYDLMGGTYYSPSFEEYFAYPDFSCGNTKAVLLARQNNDAIKGYDLRDLNGKTIGVVERATDNVRRLKEFLYVNGLNCTIKPYTSEEVAANQINLDLEEGKIDLKLGNATDDTGEFRAVAYFDAQPHYLVVQPDNKELLDQLNWAMEHILLADPHFSEEVYQRYFDDTGVENLLLSEEEKDYVEQKGTVTVAVPDYYHPLYCIGYEDGDHSGLVPELLKKITKRYGMKFSYILADSYDHAQQLVIEGKADMAGIFFDDSADAMRSELVQTKSYAALNDLIVRNRSVTYPEDGLTCGLLEGRQLPSYVKASEVVYFTTIEEVLSAVNTHKVDFACGLSARMEQMMQDKIYTNVVPVTLSANRIKISFAMPAPANPELLSIINKGINSLSEDDRNSLLDHNLISIGDTKVSVKSFVEANPILTIAAVSTILLLVTMVIIVISNMRVKNANMQKNIARAEADNRAKSEFLSRMSHEIRTPMNAIVGTTALIAMKDDIPESIKGNLAKLNSTSQYLLGLINDILDMSRIDNGMLSIAMEDFSLRQLLDELCSMMQTQAQSRGILLFCENNFKHSDLKGDAIRLKQVLMNLISNAVKFTPPGGEVHLSVEETAASNWQATYLFKVSDSGIGIREEDLERIFDSFEQVGASQMRSQGTGLGLPISQNIVQLMGGNLQVKSKINVGSEFFFSLPISFGRPIELKAPPESSVRFKDVRILLAEDHPINAEIAIDILQSKGIQVELAEDGAEAVRLFEQSIPGYFDLILMDMRMPNMGGLEATRAIRDSGRSDAAEIPIVALTANSFQEDRDMAKEAGMNDFLTKPLEIDLLYAALQRWLSKN</sequence>
<keyword evidence="7" id="KW-0902">Two-component regulatory system</keyword>
<dbReference type="SMART" id="SM00387">
    <property type="entry name" value="HATPase_c"/>
    <property type="match status" value="1"/>
</dbReference>
<feature type="domain" description="Response regulatory" evidence="13">
    <location>
        <begin position="807"/>
        <end position="928"/>
    </location>
</feature>
<accession>A0A4Q7PIY1</accession>
<dbReference type="SMART" id="SM00062">
    <property type="entry name" value="PBPb"/>
    <property type="match status" value="1"/>
</dbReference>
<evidence type="ECO:0000256" key="9">
    <source>
        <dbReference type="ARBA" id="ARBA00074306"/>
    </source>
</evidence>
<dbReference type="Gene3D" id="3.40.190.10">
    <property type="entry name" value="Periplasmic binding protein-like II"/>
    <property type="match status" value="4"/>
</dbReference>
<dbReference type="PANTHER" id="PTHR45339:SF1">
    <property type="entry name" value="HYBRID SIGNAL TRANSDUCTION HISTIDINE KINASE J"/>
    <property type="match status" value="1"/>
</dbReference>
<comment type="caution">
    <text evidence="14">The sequence shown here is derived from an EMBL/GenBank/DDBJ whole genome shotgun (WGS) entry which is preliminary data.</text>
</comment>
<dbReference type="EMBL" id="SGXF01000003">
    <property type="protein sequence ID" value="RZT00592.1"/>
    <property type="molecule type" value="Genomic_DNA"/>
</dbReference>
<evidence type="ECO:0000256" key="4">
    <source>
        <dbReference type="ARBA" id="ARBA00018672"/>
    </source>
</evidence>
<keyword evidence="11" id="KW-0472">Membrane</keyword>
<feature type="modified residue" description="4-aspartylphosphate" evidence="10">
    <location>
        <position position="859"/>
    </location>
</feature>
<dbReference type="SUPFAM" id="SSF53850">
    <property type="entry name" value="Periplasmic binding protein-like II"/>
    <property type="match status" value="2"/>
</dbReference>
<dbReference type="SMART" id="SM00448">
    <property type="entry name" value="REC"/>
    <property type="match status" value="1"/>
</dbReference>
<keyword evidence="5 10" id="KW-0597">Phosphoprotein</keyword>
<dbReference type="Pfam" id="PF02518">
    <property type="entry name" value="HATPase_c"/>
    <property type="match status" value="1"/>
</dbReference>
<keyword evidence="15" id="KW-1185">Reference proteome</keyword>
<gene>
    <name evidence="14" type="ORF">EV209_1916</name>
</gene>
<dbReference type="SUPFAM" id="SSF52172">
    <property type="entry name" value="CheY-like"/>
    <property type="match status" value="1"/>
</dbReference>
<dbReference type="InterPro" id="IPR036097">
    <property type="entry name" value="HisK_dim/P_sf"/>
</dbReference>
<dbReference type="CDD" id="cd16922">
    <property type="entry name" value="HATPase_EvgS-ArcB-TorS-like"/>
    <property type="match status" value="1"/>
</dbReference>
<dbReference type="Gene3D" id="3.40.50.2300">
    <property type="match status" value="1"/>
</dbReference>
<evidence type="ECO:0000313" key="14">
    <source>
        <dbReference type="EMBL" id="RZT00592.1"/>
    </source>
</evidence>
<dbReference type="OrthoDB" id="9810305at2"/>
<dbReference type="EC" id="2.7.13.3" evidence="3"/>
<dbReference type="Proteomes" id="UP000292927">
    <property type="component" value="Unassembled WGS sequence"/>
</dbReference>
<dbReference type="CDD" id="cd17546">
    <property type="entry name" value="REC_hyHK_CKI1_RcsC-like"/>
    <property type="match status" value="1"/>
</dbReference>
<dbReference type="Gene3D" id="1.10.287.130">
    <property type="match status" value="1"/>
</dbReference>
<feature type="domain" description="Histidine kinase" evidence="12">
    <location>
        <begin position="566"/>
        <end position="787"/>
    </location>
</feature>
<dbReference type="InterPro" id="IPR004358">
    <property type="entry name" value="Sig_transdc_His_kin-like_C"/>
</dbReference>
<dbReference type="InterPro" id="IPR001789">
    <property type="entry name" value="Sig_transdc_resp-reg_receiver"/>
</dbReference>
<dbReference type="InterPro" id="IPR005467">
    <property type="entry name" value="His_kinase_dom"/>
</dbReference>
<dbReference type="Pfam" id="PF00497">
    <property type="entry name" value="SBP_bac_3"/>
    <property type="match status" value="2"/>
</dbReference>
<dbReference type="PROSITE" id="PS50109">
    <property type="entry name" value="HIS_KIN"/>
    <property type="match status" value="1"/>
</dbReference>
<name>A0A4Q7PIY1_9FIRM</name>
<dbReference type="PANTHER" id="PTHR45339">
    <property type="entry name" value="HYBRID SIGNAL TRANSDUCTION HISTIDINE KINASE J"/>
    <property type="match status" value="1"/>
</dbReference>
<evidence type="ECO:0000256" key="2">
    <source>
        <dbReference type="ARBA" id="ARBA00006402"/>
    </source>
</evidence>
<dbReference type="SUPFAM" id="SSF47384">
    <property type="entry name" value="Homodimeric domain of signal transducing histidine kinase"/>
    <property type="match status" value="1"/>
</dbReference>
<feature type="transmembrane region" description="Helical" evidence="11">
    <location>
        <begin position="516"/>
        <end position="536"/>
    </location>
</feature>
<comment type="catalytic activity">
    <reaction evidence="1">
        <text>ATP + protein L-histidine = ADP + protein N-phospho-L-histidine.</text>
        <dbReference type="EC" id="2.7.13.3"/>
    </reaction>
</comment>
<dbReference type="InterPro" id="IPR003594">
    <property type="entry name" value="HATPase_dom"/>
</dbReference>
<dbReference type="GO" id="GO:0000155">
    <property type="term" value="F:phosphorelay sensor kinase activity"/>
    <property type="evidence" value="ECO:0007669"/>
    <property type="project" value="InterPro"/>
</dbReference>
<evidence type="ECO:0000256" key="11">
    <source>
        <dbReference type="SAM" id="Phobius"/>
    </source>
</evidence>
<dbReference type="SMART" id="SM00388">
    <property type="entry name" value="HisKA"/>
    <property type="match status" value="1"/>
</dbReference>
<reference evidence="14 15" key="1">
    <citation type="submission" date="2019-02" db="EMBL/GenBank/DDBJ databases">
        <title>Genomic Encyclopedia of Type Strains, Phase IV (KMG-IV): sequencing the most valuable type-strain genomes for metagenomic binning, comparative biology and taxonomic classification.</title>
        <authorList>
            <person name="Goeker M."/>
        </authorList>
    </citation>
    <scope>NUCLEOTIDE SEQUENCE [LARGE SCALE GENOMIC DNA]</scope>
    <source>
        <strain evidence="14 15">DSM 29486</strain>
    </source>
</reference>
<evidence type="ECO:0000256" key="6">
    <source>
        <dbReference type="ARBA" id="ARBA00022777"/>
    </source>
</evidence>
<dbReference type="FunFam" id="3.30.565.10:FF:000010">
    <property type="entry name" value="Sensor histidine kinase RcsC"/>
    <property type="match status" value="1"/>
</dbReference>
<dbReference type="InterPro" id="IPR003661">
    <property type="entry name" value="HisK_dim/P_dom"/>
</dbReference>
<dbReference type="PRINTS" id="PR00344">
    <property type="entry name" value="BCTRLSENSOR"/>
</dbReference>
<dbReference type="InterPro" id="IPR001638">
    <property type="entry name" value="Solute-binding_3/MltF_N"/>
</dbReference>
<dbReference type="PROSITE" id="PS50110">
    <property type="entry name" value="RESPONSE_REGULATORY"/>
    <property type="match status" value="1"/>
</dbReference>
<dbReference type="SUPFAM" id="SSF55874">
    <property type="entry name" value="ATPase domain of HSP90 chaperone/DNA topoisomerase II/histidine kinase"/>
    <property type="match status" value="1"/>
</dbReference>
<dbReference type="Pfam" id="PF00072">
    <property type="entry name" value="Response_reg"/>
    <property type="match status" value="1"/>
</dbReference>
<comment type="function">
    <text evidence="8">May play the central regulatory role in sporulation. It may be an element of the effector pathway responsible for the activation of sporulation genes in response to nutritional stress. Spo0A may act in concert with spo0H (a sigma factor) to control the expression of some genes that are critical to the sporulation process.</text>
</comment>
<keyword evidence="6 14" id="KW-0418">Kinase</keyword>
<evidence type="ECO:0000256" key="8">
    <source>
        <dbReference type="ARBA" id="ARBA00024867"/>
    </source>
</evidence>
<organism evidence="14 15">
    <name type="scientific">Cuneatibacter caecimuris</name>
    <dbReference type="NCBI Taxonomy" id="1796618"/>
    <lineage>
        <taxon>Bacteria</taxon>
        <taxon>Bacillati</taxon>
        <taxon>Bacillota</taxon>
        <taxon>Clostridia</taxon>
        <taxon>Lachnospirales</taxon>
        <taxon>Lachnospiraceae</taxon>
        <taxon>Cuneatibacter</taxon>
    </lineage>
</organism>
<evidence type="ECO:0000313" key="15">
    <source>
        <dbReference type="Proteomes" id="UP000292927"/>
    </source>
</evidence>
<dbReference type="AlphaFoldDB" id="A0A4Q7PIY1"/>